<dbReference type="CDD" id="cd16017">
    <property type="entry name" value="LptA"/>
    <property type="match status" value="1"/>
</dbReference>
<dbReference type="GO" id="GO:0016776">
    <property type="term" value="F:phosphotransferase activity, phosphate group as acceptor"/>
    <property type="evidence" value="ECO:0007669"/>
    <property type="project" value="TreeGrafter"/>
</dbReference>
<gene>
    <name evidence="11" type="ORF">DSYM_05720</name>
</gene>
<keyword evidence="3" id="KW-0997">Cell inner membrane</keyword>
<sequence>MLRAERSGNTLLLAACLVVAGFGNLGFFSRVLAAFPPQGGNLAALLSLAMVFFALNVLLFGAFAFGRLTKPVLTALLLVSSVSAYFLDSFGVVLDRDMLRNVVQTDLHEALDLITPRLLAYFVLLGVVPSLLLWRVPLAWRGWRRELLERAGLLGICLLAIAVLAVSFGGFYASFLRAHKSLRSHANPAYLLASAAKFAREGMMPLPNAQAAIIAADARIPAEDTERELILLVIGEAARADRFALNGYARDTTPRLREAGAISLDNVWACGTSTAVSVPCMFSPKGMARFEPKQADSEENLLDVLRRAGANVLWLDNNSDSKGAAARVPYRSFKTPAANTVCDSECRDEGMLVPLQEYIDGHPRGDIVIVLHQMGNHGPAYYKRYPEAFEKFRPVCRSKDLGECSREEIGNAYDNAILYTDHFLGKAIELLRRNDASFRTALVYLSDHGESLGEGGLFLHGLPRAVAPDSQLRVPAIFWFGSRFGDIDRQALLRERDRRFSHDNLFHTVLGLLEIRTSWYKPELDILEAYRRNIPDRS</sequence>
<feature type="transmembrane region" description="Helical" evidence="8">
    <location>
        <begin position="72"/>
        <end position="94"/>
    </location>
</feature>
<accession>A0A809QWS5</accession>
<keyword evidence="7 8" id="KW-0472">Membrane</keyword>
<organism evidence="11 12">
    <name type="scientific">Candidatus Desulfobacillus denitrificans</name>
    <dbReference type="NCBI Taxonomy" id="2608985"/>
    <lineage>
        <taxon>Bacteria</taxon>
        <taxon>Pseudomonadati</taxon>
        <taxon>Pseudomonadota</taxon>
        <taxon>Betaproteobacteria</taxon>
        <taxon>Candidatus Desulfobacillus</taxon>
    </lineage>
</organism>
<evidence type="ECO:0000313" key="12">
    <source>
        <dbReference type="Proteomes" id="UP000662914"/>
    </source>
</evidence>
<dbReference type="EMBL" id="AP021857">
    <property type="protein sequence ID" value="BBO19873.1"/>
    <property type="molecule type" value="Genomic_DNA"/>
</dbReference>
<feature type="transmembrane region" description="Helical" evidence="8">
    <location>
        <begin position="43"/>
        <end position="65"/>
    </location>
</feature>
<reference evidence="11" key="1">
    <citation type="journal article" name="DNA Res.">
        <title>The physiological potential of anammox bacteria as revealed by their core genome structure.</title>
        <authorList>
            <person name="Okubo T."/>
            <person name="Toyoda A."/>
            <person name="Fukuhara K."/>
            <person name="Uchiyama I."/>
            <person name="Harigaya Y."/>
            <person name="Kuroiwa M."/>
            <person name="Suzuki T."/>
            <person name="Murakami Y."/>
            <person name="Suwa Y."/>
            <person name="Takami H."/>
        </authorList>
    </citation>
    <scope>NUCLEOTIDE SEQUENCE</scope>
    <source>
        <strain evidence="11">317325-3</strain>
    </source>
</reference>
<dbReference type="InterPro" id="IPR040423">
    <property type="entry name" value="PEA_transferase"/>
</dbReference>
<dbReference type="Proteomes" id="UP000662914">
    <property type="component" value="Chromosome"/>
</dbReference>
<dbReference type="InterPro" id="IPR000917">
    <property type="entry name" value="Sulfatase_N"/>
</dbReference>
<dbReference type="InterPro" id="IPR058130">
    <property type="entry name" value="PEA_transf_C"/>
</dbReference>
<evidence type="ECO:0000256" key="6">
    <source>
        <dbReference type="ARBA" id="ARBA00022989"/>
    </source>
</evidence>
<evidence type="ECO:0000256" key="2">
    <source>
        <dbReference type="ARBA" id="ARBA00022475"/>
    </source>
</evidence>
<dbReference type="KEGG" id="ddz:DSYM_05720"/>
<name>A0A809QWS5_9PROT</name>
<dbReference type="Gene3D" id="3.40.720.10">
    <property type="entry name" value="Alkaline Phosphatase, subunit A"/>
    <property type="match status" value="1"/>
</dbReference>
<dbReference type="NCBIfam" id="NF028537">
    <property type="entry name" value="P_eth_NH2_trans"/>
    <property type="match status" value="1"/>
</dbReference>
<evidence type="ECO:0000259" key="10">
    <source>
        <dbReference type="Pfam" id="PF08019"/>
    </source>
</evidence>
<dbReference type="SUPFAM" id="SSF53649">
    <property type="entry name" value="Alkaline phosphatase-like"/>
    <property type="match status" value="1"/>
</dbReference>
<evidence type="ECO:0000256" key="1">
    <source>
        <dbReference type="ARBA" id="ARBA00004429"/>
    </source>
</evidence>
<feature type="transmembrane region" description="Helical" evidence="8">
    <location>
        <begin position="114"/>
        <end position="133"/>
    </location>
</feature>
<protein>
    <submittedName>
        <fullName evidence="11">Phosphoethanolamine--lipid A transferase</fullName>
    </submittedName>
</protein>
<proteinExistence type="predicted"/>
<dbReference type="GO" id="GO:0009244">
    <property type="term" value="P:lipopolysaccharide core region biosynthetic process"/>
    <property type="evidence" value="ECO:0007669"/>
    <property type="project" value="TreeGrafter"/>
</dbReference>
<keyword evidence="2" id="KW-1003">Cell membrane</keyword>
<dbReference type="Pfam" id="PF00884">
    <property type="entry name" value="Sulfatase"/>
    <property type="match status" value="1"/>
</dbReference>
<dbReference type="InterPro" id="IPR012549">
    <property type="entry name" value="EptA-like_N"/>
</dbReference>
<evidence type="ECO:0000256" key="4">
    <source>
        <dbReference type="ARBA" id="ARBA00022679"/>
    </source>
</evidence>
<feature type="domain" description="Phosphoethanolamine transferase N-terminal" evidence="10">
    <location>
        <begin position="53"/>
        <end position="201"/>
    </location>
</feature>
<dbReference type="Pfam" id="PF08019">
    <property type="entry name" value="EptA_B_N"/>
    <property type="match status" value="1"/>
</dbReference>
<evidence type="ECO:0000256" key="3">
    <source>
        <dbReference type="ARBA" id="ARBA00022519"/>
    </source>
</evidence>
<evidence type="ECO:0000256" key="8">
    <source>
        <dbReference type="SAM" id="Phobius"/>
    </source>
</evidence>
<keyword evidence="6 8" id="KW-1133">Transmembrane helix</keyword>
<evidence type="ECO:0000256" key="5">
    <source>
        <dbReference type="ARBA" id="ARBA00022692"/>
    </source>
</evidence>
<comment type="subcellular location">
    <subcellularLocation>
        <location evidence="1">Cell inner membrane</location>
        <topology evidence="1">Multi-pass membrane protein</topology>
    </subcellularLocation>
</comment>
<keyword evidence="5 8" id="KW-0812">Transmembrane</keyword>
<dbReference type="GO" id="GO:0005886">
    <property type="term" value="C:plasma membrane"/>
    <property type="evidence" value="ECO:0007669"/>
    <property type="project" value="UniProtKB-SubCell"/>
</dbReference>
<dbReference type="PANTHER" id="PTHR30443:SF0">
    <property type="entry name" value="PHOSPHOETHANOLAMINE TRANSFERASE EPTA"/>
    <property type="match status" value="1"/>
</dbReference>
<keyword evidence="4 11" id="KW-0808">Transferase</keyword>
<feature type="transmembrane region" description="Helical" evidence="8">
    <location>
        <begin position="153"/>
        <end position="175"/>
    </location>
</feature>
<dbReference type="InterPro" id="IPR017850">
    <property type="entry name" value="Alkaline_phosphatase_core_sf"/>
</dbReference>
<feature type="domain" description="Sulfatase N-terminal" evidence="9">
    <location>
        <begin position="230"/>
        <end position="514"/>
    </location>
</feature>
<dbReference type="AlphaFoldDB" id="A0A809QWS5"/>
<evidence type="ECO:0000313" key="11">
    <source>
        <dbReference type="EMBL" id="BBO19873.1"/>
    </source>
</evidence>
<evidence type="ECO:0000256" key="7">
    <source>
        <dbReference type="ARBA" id="ARBA00023136"/>
    </source>
</evidence>
<evidence type="ECO:0000259" key="9">
    <source>
        <dbReference type="Pfam" id="PF00884"/>
    </source>
</evidence>
<dbReference type="PANTHER" id="PTHR30443">
    <property type="entry name" value="INNER MEMBRANE PROTEIN"/>
    <property type="match status" value="1"/>
</dbReference>